<organism evidence="3 4">
    <name type="scientific">Beauveria brongniartii RCEF 3172</name>
    <dbReference type="NCBI Taxonomy" id="1081107"/>
    <lineage>
        <taxon>Eukaryota</taxon>
        <taxon>Fungi</taxon>
        <taxon>Dikarya</taxon>
        <taxon>Ascomycota</taxon>
        <taxon>Pezizomycotina</taxon>
        <taxon>Sordariomycetes</taxon>
        <taxon>Hypocreomycetidae</taxon>
        <taxon>Hypocreales</taxon>
        <taxon>Cordycipitaceae</taxon>
        <taxon>Beauveria</taxon>
        <taxon>Beauveria brongniartii</taxon>
    </lineage>
</organism>
<name>A0A167K8C6_9HYPO</name>
<proteinExistence type="inferred from homology"/>
<accession>A0A167K8C6</accession>
<dbReference type="OrthoDB" id="539634at2759"/>
<dbReference type="InterPro" id="IPR038906">
    <property type="entry name" value="TTC36"/>
</dbReference>
<evidence type="ECO:0000256" key="1">
    <source>
        <dbReference type="ARBA" id="ARBA00006995"/>
    </source>
</evidence>
<protein>
    <submittedName>
        <fullName evidence="3">Uncharacterized protein</fullName>
    </submittedName>
</protein>
<reference evidence="3 4" key="1">
    <citation type="journal article" date="2016" name="Genome Biol. Evol.">
        <title>Divergent and convergent evolution of fungal pathogenicity.</title>
        <authorList>
            <person name="Shang Y."/>
            <person name="Xiao G."/>
            <person name="Zheng P."/>
            <person name="Cen K."/>
            <person name="Zhan S."/>
            <person name="Wang C."/>
        </authorList>
    </citation>
    <scope>NUCLEOTIDE SEQUENCE [LARGE SCALE GENOMIC DNA]</scope>
    <source>
        <strain evidence="3 4">RCEF 3172</strain>
    </source>
</reference>
<sequence length="238" mass="26294">MAVHVDLSQRDMNVLEKMRDPDFNPEASLVLDERLPRDPHLTDPDLYDEVSARERAIIQSLQALESELAQTQAPDSDERAVAGYHSAITQLGALIAAHPRYASARNNRAQATRRARGPRRLGRAAHARAARNAHGPDGGAHAVERADAARRRLPADGQDAGCGPPPCARRRPRPSRERVVGASLPGGRVARPRAGRPLWQRNRKEPRRERQPDREAVRPDCPRGDAQGVRAWLHGARS</sequence>
<comment type="caution">
    <text evidence="3">The sequence shown here is derived from an EMBL/GenBank/DDBJ whole genome shotgun (WGS) entry which is preliminary data.</text>
</comment>
<gene>
    <name evidence="3" type="ORF">BBO_01311</name>
</gene>
<feature type="compositionally biased region" description="Basic and acidic residues" evidence="2">
    <location>
        <begin position="142"/>
        <end position="154"/>
    </location>
</feature>
<feature type="compositionally biased region" description="Basic and acidic residues" evidence="2">
    <location>
        <begin position="202"/>
        <end position="223"/>
    </location>
</feature>
<evidence type="ECO:0000313" key="3">
    <source>
        <dbReference type="EMBL" id="OAA51364.1"/>
    </source>
</evidence>
<dbReference type="GO" id="GO:0006570">
    <property type="term" value="P:tyrosine metabolic process"/>
    <property type="evidence" value="ECO:0007669"/>
    <property type="project" value="TreeGrafter"/>
</dbReference>
<keyword evidence="4" id="KW-1185">Reference proteome</keyword>
<evidence type="ECO:0000256" key="2">
    <source>
        <dbReference type="SAM" id="MobiDB-lite"/>
    </source>
</evidence>
<dbReference type="PANTHER" id="PTHR21405:SF0">
    <property type="entry name" value="TETRATRICOPEPTIDE REPEAT PROTEIN 36"/>
    <property type="match status" value="1"/>
</dbReference>
<feature type="region of interest" description="Disordered" evidence="2">
    <location>
        <begin position="104"/>
        <end position="238"/>
    </location>
</feature>
<dbReference type="EMBL" id="AZHA01000002">
    <property type="protein sequence ID" value="OAA51364.1"/>
    <property type="molecule type" value="Genomic_DNA"/>
</dbReference>
<dbReference type="Proteomes" id="UP000076863">
    <property type="component" value="Unassembled WGS sequence"/>
</dbReference>
<evidence type="ECO:0000313" key="4">
    <source>
        <dbReference type="Proteomes" id="UP000076863"/>
    </source>
</evidence>
<comment type="similarity">
    <text evidence="1">Belongs to the TTC36 family.</text>
</comment>
<dbReference type="AlphaFoldDB" id="A0A167K8C6"/>
<dbReference type="PANTHER" id="PTHR21405">
    <property type="entry name" value="CDNA SEQUENCE BC021608"/>
    <property type="match status" value="1"/>
</dbReference>
<feature type="compositionally biased region" description="Basic residues" evidence="2">
    <location>
        <begin position="111"/>
        <end position="131"/>
    </location>
</feature>